<evidence type="ECO:0000256" key="1">
    <source>
        <dbReference type="ARBA" id="ARBA00004442"/>
    </source>
</evidence>
<keyword evidence="2 4" id="KW-0472">Membrane</keyword>
<name>A0A1W1ZW08_9FLAO</name>
<dbReference type="Pfam" id="PF00691">
    <property type="entry name" value="OmpA"/>
    <property type="match status" value="1"/>
</dbReference>
<accession>A0A1W1ZW08</accession>
<dbReference type="Gene3D" id="3.30.1330.60">
    <property type="entry name" value="OmpA-like domain"/>
    <property type="match status" value="1"/>
</dbReference>
<evidence type="ECO:0000256" key="3">
    <source>
        <dbReference type="ARBA" id="ARBA00023237"/>
    </source>
</evidence>
<keyword evidence="5" id="KW-0732">Signal</keyword>
<reference evidence="7 8" key="1">
    <citation type="submission" date="2017-04" db="EMBL/GenBank/DDBJ databases">
        <authorList>
            <person name="Afonso C.L."/>
            <person name="Miller P.J."/>
            <person name="Scott M.A."/>
            <person name="Spackman E."/>
            <person name="Goraichik I."/>
            <person name="Dimitrov K.M."/>
            <person name="Suarez D.L."/>
            <person name="Swayne D.E."/>
        </authorList>
    </citation>
    <scope>NUCLEOTIDE SEQUENCE [LARGE SCALE GENOMIC DNA]</scope>
    <source>
        <strain evidence="7 8">DSM 21164</strain>
    </source>
</reference>
<keyword evidence="3" id="KW-0998">Cell outer membrane</keyword>
<dbReference type="InterPro" id="IPR050330">
    <property type="entry name" value="Bact_OuterMem_StrucFunc"/>
</dbReference>
<dbReference type="CDD" id="cd07185">
    <property type="entry name" value="OmpA_C-like"/>
    <property type="match status" value="1"/>
</dbReference>
<organism evidence="7 8">
    <name type="scientific">Cellulophaga tyrosinoxydans</name>
    <dbReference type="NCBI Taxonomy" id="504486"/>
    <lineage>
        <taxon>Bacteria</taxon>
        <taxon>Pseudomonadati</taxon>
        <taxon>Bacteroidota</taxon>
        <taxon>Flavobacteriia</taxon>
        <taxon>Flavobacteriales</taxon>
        <taxon>Flavobacteriaceae</taxon>
        <taxon>Cellulophaga</taxon>
    </lineage>
</organism>
<dbReference type="PANTHER" id="PTHR30329:SF21">
    <property type="entry name" value="LIPOPROTEIN YIAD-RELATED"/>
    <property type="match status" value="1"/>
</dbReference>
<dbReference type="PRINTS" id="PR01021">
    <property type="entry name" value="OMPADOMAIN"/>
</dbReference>
<feature type="signal peptide" evidence="5">
    <location>
        <begin position="1"/>
        <end position="39"/>
    </location>
</feature>
<dbReference type="InterPro" id="IPR006664">
    <property type="entry name" value="OMP_bac"/>
</dbReference>
<dbReference type="GO" id="GO:0009279">
    <property type="term" value="C:cell outer membrane"/>
    <property type="evidence" value="ECO:0007669"/>
    <property type="project" value="UniProtKB-SubCell"/>
</dbReference>
<protein>
    <submittedName>
        <fullName evidence="7">OmpA family protein</fullName>
    </submittedName>
</protein>
<comment type="subcellular location">
    <subcellularLocation>
        <location evidence="1">Cell outer membrane</location>
    </subcellularLocation>
</comment>
<proteinExistence type="predicted"/>
<evidence type="ECO:0000313" key="8">
    <source>
        <dbReference type="Proteomes" id="UP000192360"/>
    </source>
</evidence>
<evidence type="ECO:0000256" key="2">
    <source>
        <dbReference type="ARBA" id="ARBA00023136"/>
    </source>
</evidence>
<dbReference type="AlphaFoldDB" id="A0A1W1ZW08"/>
<sequence length="387" mass="42527">MVPEKDKFAVLNINITKKTLKMRKIVFLLSVFTASFAFAQDLPSNPEPGKCYVRCTTPDVYVNETVTITTKPAYSVLKTVPATFKTITERVEIKAAGKKLTVIPEKWGTETVTYVSKEGGNTLSISPASFTTGSETIEIKPAYAQWELGAAAPDCSSGNPDDCRYWCYKGYPAEFTTVSTTLLSTPASVSKTPIGSREGSYTKRVLLEPARVVEEIIPAEYKEITKTVLDKDAYTVEETIPVVTKTISKEVLKEKGGLTSWKEVECSLVEYQALPINWNLGSATLTSEAKSIIDNRLMPVLAQNPGVKVELASHTDVRGNASSNQDLSERRAKAVADYLITKGVNPSLLVANGYGETKIKNRCAEGVTCTEREHSVNRRTEFRLINN</sequence>
<evidence type="ECO:0000259" key="6">
    <source>
        <dbReference type="PROSITE" id="PS51123"/>
    </source>
</evidence>
<gene>
    <name evidence="7" type="ORF">SAMN05660703_1581</name>
</gene>
<dbReference type="PANTHER" id="PTHR30329">
    <property type="entry name" value="STATOR ELEMENT OF FLAGELLAR MOTOR COMPLEX"/>
    <property type="match status" value="1"/>
</dbReference>
<feature type="domain" description="OmpA-like" evidence="6">
    <location>
        <begin position="265"/>
        <end position="387"/>
    </location>
</feature>
<keyword evidence="8" id="KW-1185">Reference proteome</keyword>
<dbReference type="InterPro" id="IPR036737">
    <property type="entry name" value="OmpA-like_sf"/>
</dbReference>
<evidence type="ECO:0000256" key="4">
    <source>
        <dbReference type="PROSITE-ProRule" id="PRU00473"/>
    </source>
</evidence>
<evidence type="ECO:0000256" key="5">
    <source>
        <dbReference type="SAM" id="SignalP"/>
    </source>
</evidence>
<dbReference type="PROSITE" id="PS51123">
    <property type="entry name" value="OMPA_2"/>
    <property type="match status" value="1"/>
</dbReference>
<dbReference type="SUPFAM" id="SSF103088">
    <property type="entry name" value="OmpA-like"/>
    <property type="match status" value="1"/>
</dbReference>
<dbReference type="Proteomes" id="UP000192360">
    <property type="component" value="Unassembled WGS sequence"/>
</dbReference>
<feature type="chain" id="PRO_5012144999" evidence="5">
    <location>
        <begin position="40"/>
        <end position="387"/>
    </location>
</feature>
<dbReference type="STRING" id="504486.SAMN05660703_1581"/>
<dbReference type="EMBL" id="FWXO01000002">
    <property type="protein sequence ID" value="SMC52536.1"/>
    <property type="molecule type" value="Genomic_DNA"/>
</dbReference>
<dbReference type="InterPro" id="IPR006665">
    <property type="entry name" value="OmpA-like"/>
</dbReference>
<evidence type="ECO:0000313" key="7">
    <source>
        <dbReference type="EMBL" id="SMC52536.1"/>
    </source>
</evidence>